<evidence type="ECO:0000256" key="1">
    <source>
        <dbReference type="SAM" id="Coils"/>
    </source>
</evidence>
<accession>A0AAV7TJE8</accession>
<reference evidence="3" key="1">
    <citation type="journal article" date="2022" name="bioRxiv">
        <title>Sequencing and chromosome-scale assembly of the giantPleurodeles waltlgenome.</title>
        <authorList>
            <person name="Brown T."/>
            <person name="Elewa A."/>
            <person name="Iarovenko S."/>
            <person name="Subramanian E."/>
            <person name="Araus A.J."/>
            <person name="Petzold A."/>
            <person name="Susuki M."/>
            <person name="Suzuki K.-i.T."/>
            <person name="Hayashi T."/>
            <person name="Toyoda A."/>
            <person name="Oliveira C."/>
            <person name="Osipova E."/>
            <person name="Leigh N.D."/>
            <person name="Simon A."/>
            <person name="Yun M.H."/>
        </authorList>
    </citation>
    <scope>NUCLEOTIDE SEQUENCE</scope>
    <source>
        <strain evidence="3">20211129_DDA</strain>
        <tissue evidence="3">Liver</tissue>
    </source>
</reference>
<dbReference type="AlphaFoldDB" id="A0AAV7TJE8"/>
<dbReference type="Proteomes" id="UP001066276">
    <property type="component" value="Chromosome 3_2"/>
</dbReference>
<feature type="region of interest" description="Disordered" evidence="2">
    <location>
        <begin position="1"/>
        <end position="23"/>
    </location>
</feature>
<evidence type="ECO:0000313" key="3">
    <source>
        <dbReference type="EMBL" id="KAJ1176355.1"/>
    </source>
</evidence>
<evidence type="ECO:0000256" key="2">
    <source>
        <dbReference type="SAM" id="MobiDB-lite"/>
    </source>
</evidence>
<comment type="caution">
    <text evidence="3">The sequence shown here is derived from an EMBL/GenBank/DDBJ whole genome shotgun (WGS) entry which is preliminary data.</text>
</comment>
<keyword evidence="1" id="KW-0175">Coiled coil</keyword>
<feature type="coiled-coil region" evidence="1">
    <location>
        <begin position="57"/>
        <end position="84"/>
    </location>
</feature>
<evidence type="ECO:0000313" key="4">
    <source>
        <dbReference type="Proteomes" id="UP001066276"/>
    </source>
</evidence>
<proteinExistence type="predicted"/>
<keyword evidence="4" id="KW-1185">Reference proteome</keyword>
<name>A0AAV7TJE8_PLEWA</name>
<sequence length="117" mass="12916">MPGGGPYRSGSDSMPAVLPQSGAVTDEQAERYERYVIQAKQEAKLVNLPKSIELFTLANEIHSSEKLKSRIKKLEEALKVVALDEEDNDDFVDVLNSCYRLEVVLLCGAAFTGARQN</sequence>
<dbReference type="EMBL" id="JANPWB010000006">
    <property type="protein sequence ID" value="KAJ1176355.1"/>
    <property type="molecule type" value="Genomic_DNA"/>
</dbReference>
<gene>
    <name evidence="3" type="ORF">NDU88_001637</name>
</gene>
<organism evidence="3 4">
    <name type="scientific">Pleurodeles waltl</name>
    <name type="common">Iberian ribbed newt</name>
    <dbReference type="NCBI Taxonomy" id="8319"/>
    <lineage>
        <taxon>Eukaryota</taxon>
        <taxon>Metazoa</taxon>
        <taxon>Chordata</taxon>
        <taxon>Craniata</taxon>
        <taxon>Vertebrata</taxon>
        <taxon>Euteleostomi</taxon>
        <taxon>Amphibia</taxon>
        <taxon>Batrachia</taxon>
        <taxon>Caudata</taxon>
        <taxon>Salamandroidea</taxon>
        <taxon>Salamandridae</taxon>
        <taxon>Pleurodelinae</taxon>
        <taxon>Pleurodeles</taxon>
    </lineage>
</organism>
<protein>
    <submittedName>
        <fullName evidence="3">Uncharacterized protein</fullName>
    </submittedName>
</protein>